<dbReference type="InterPro" id="IPR001680">
    <property type="entry name" value="WD40_rpt"/>
</dbReference>
<proteinExistence type="predicted"/>
<dbReference type="SMART" id="SM00320">
    <property type="entry name" value="WD40"/>
    <property type="match status" value="10"/>
</dbReference>
<reference evidence="4" key="1">
    <citation type="submission" date="2021-01" db="EMBL/GenBank/DDBJ databases">
        <authorList>
            <person name="Corre E."/>
            <person name="Pelletier E."/>
            <person name="Niang G."/>
            <person name="Scheremetjew M."/>
            <person name="Finn R."/>
            <person name="Kale V."/>
            <person name="Holt S."/>
            <person name="Cochrane G."/>
            <person name="Meng A."/>
            <person name="Brown T."/>
            <person name="Cohen L."/>
        </authorList>
    </citation>
    <scope>NUCLEOTIDE SEQUENCE</scope>
    <source>
        <strain evidence="4">308</strain>
    </source>
</reference>
<feature type="repeat" description="WD" evidence="3">
    <location>
        <begin position="524"/>
        <end position="556"/>
    </location>
</feature>
<dbReference type="InterPro" id="IPR019775">
    <property type="entry name" value="WD40_repeat_CS"/>
</dbReference>
<organism evidence="4">
    <name type="scientific">Corethron hystrix</name>
    <dbReference type="NCBI Taxonomy" id="216773"/>
    <lineage>
        <taxon>Eukaryota</taxon>
        <taxon>Sar</taxon>
        <taxon>Stramenopiles</taxon>
        <taxon>Ochrophyta</taxon>
        <taxon>Bacillariophyta</taxon>
        <taxon>Coscinodiscophyceae</taxon>
        <taxon>Corethrophycidae</taxon>
        <taxon>Corethrales</taxon>
        <taxon>Corethraceae</taxon>
        <taxon>Corethron</taxon>
    </lineage>
</organism>
<feature type="repeat" description="WD" evidence="3">
    <location>
        <begin position="480"/>
        <end position="515"/>
    </location>
</feature>
<dbReference type="EMBL" id="HBFR01029453">
    <property type="protein sequence ID" value="CAD8894210.1"/>
    <property type="molecule type" value="Transcribed_RNA"/>
</dbReference>
<evidence type="ECO:0000313" key="4">
    <source>
        <dbReference type="EMBL" id="CAD8894210.1"/>
    </source>
</evidence>
<dbReference type="InterPro" id="IPR011047">
    <property type="entry name" value="Quinoprotein_ADH-like_sf"/>
</dbReference>
<dbReference type="PANTHER" id="PTHR19856:SF0">
    <property type="entry name" value="WD REPEAT-CONTAINING PROTEIN 1"/>
    <property type="match status" value="1"/>
</dbReference>
<name>A0A7S1BRP9_9STRA</name>
<dbReference type="AlphaFoldDB" id="A0A7S1BRP9"/>
<keyword evidence="2" id="KW-0677">Repeat</keyword>
<accession>A0A7S1BRP9</accession>
<dbReference type="PROSITE" id="PS00678">
    <property type="entry name" value="WD_REPEATS_1"/>
    <property type="match status" value="2"/>
</dbReference>
<evidence type="ECO:0000256" key="1">
    <source>
        <dbReference type="ARBA" id="ARBA00022574"/>
    </source>
</evidence>
<dbReference type="InterPro" id="IPR015943">
    <property type="entry name" value="WD40/YVTN_repeat-like_dom_sf"/>
</dbReference>
<dbReference type="PANTHER" id="PTHR19856">
    <property type="entry name" value="WD-REPEATCONTAINING PROTEIN WDR1"/>
    <property type="match status" value="1"/>
</dbReference>
<dbReference type="PROSITE" id="PS50294">
    <property type="entry name" value="WD_REPEATS_REGION"/>
    <property type="match status" value="3"/>
</dbReference>
<feature type="repeat" description="WD" evidence="3">
    <location>
        <begin position="8"/>
        <end position="49"/>
    </location>
</feature>
<dbReference type="GO" id="GO:0030042">
    <property type="term" value="P:actin filament depolymerization"/>
    <property type="evidence" value="ECO:0007669"/>
    <property type="project" value="TreeGrafter"/>
</dbReference>
<dbReference type="GO" id="GO:0051015">
    <property type="term" value="F:actin filament binding"/>
    <property type="evidence" value="ECO:0007669"/>
    <property type="project" value="TreeGrafter"/>
</dbReference>
<evidence type="ECO:0000256" key="2">
    <source>
        <dbReference type="ARBA" id="ARBA00022737"/>
    </source>
</evidence>
<dbReference type="InterPro" id="IPR036322">
    <property type="entry name" value="WD40_repeat_dom_sf"/>
</dbReference>
<dbReference type="SUPFAM" id="SSF50998">
    <property type="entry name" value="Quinoprotein alcohol dehydrogenase-like"/>
    <property type="match status" value="1"/>
</dbReference>
<protein>
    <recommendedName>
        <fullName evidence="5">Anaphase-promoting complex subunit 4 WD40 domain-containing protein</fullName>
    </recommendedName>
</protein>
<dbReference type="PROSITE" id="PS50082">
    <property type="entry name" value="WD_REPEATS_2"/>
    <property type="match status" value="4"/>
</dbReference>
<feature type="repeat" description="WD" evidence="3">
    <location>
        <begin position="156"/>
        <end position="188"/>
    </location>
</feature>
<dbReference type="SUPFAM" id="SSF50978">
    <property type="entry name" value="WD40 repeat-like"/>
    <property type="match status" value="1"/>
</dbReference>
<gene>
    <name evidence="4" type="ORF">CHYS00102_LOCUS21423</name>
</gene>
<evidence type="ECO:0000256" key="3">
    <source>
        <dbReference type="PROSITE-ProRule" id="PRU00221"/>
    </source>
</evidence>
<dbReference type="GO" id="GO:0030864">
    <property type="term" value="C:cortical actin cytoskeleton"/>
    <property type="evidence" value="ECO:0007669"/>
    <property type="project" value="TreeGrafter"/>
</dbReference>
<dbReference type="Gene3D" id="2.130.10.10">
    <property type="entry name" value="YVTN repeat-like/Quinoprotein amine dehydrogenase"/>
    <property type="match status" value="2"/>
</dbReference>
<evidence type="ECO:0008006" key="5">
    <source>
        <dbReference type="Google" id="ProtNLM"/>
    </source>
</evidence>
<keyword evidence="1 3" id="KW-0853">WD repeat</keyword>
<dbReference type="Pfam" id="PF00400">
    <property type="entry name" value="WD40"/>
    <property type="match status" value="5"/>
</dbReference>
<sequence>MSTPGFVYRGHNANVTAVSFSPTGNYVASGDEHGKLRVWAFDHRERLTKLQLDAFAGTISDISWDGEARRIAMSSEATGGDEGNVKIVQWDTGVTLFSKDDGGGGHAKRASCVAFRPGRPLRVASGGEDHAVNFYKGAPFARQVLPAGPAAPESGMNMHDNYVNCVRFSPDGKYFMSAGSDRRLVLYDGKIGAPEKILPIVHKGSIYMFDWSEDSTRVVTCSADKTVRVVAVPSGEVLHQWDMKDLGRGGMQVGVAFFKNSNNKSQKDQQIVSVSLRGHLNILDEARPASKNVLYGHNMSISNMIRDGNNIYTTSTDGSIALTHIPAEKNTASNSTVLLPKFFTGDLPNDLNDAVHSGRIRTIDLVRPKGDPDAPPSLLTTGWDDTLRISHISSRRSTAAVPLGRQPAAAGSGTFALLIACSDRSLSLYDHAGALLNSRQNLSYAPVSAAAAADDAQYCVGGDDRLIHVYAADLEEVRTVAGHTGPVSVLEYSPDGTLLASGGNREVCVWNVTEGFGPVVVGKWPFHTMPITALAWKGDSTHLASGGMDGNIILWNWKVDNRRVRYDFAHRDGVAGMVWGDRELVSTGLDGCMNIWDVTDDLIKFN</sequence>